<accession>A0A6C0F0U8</accession>
<name>A0A6C0F0U8_9ZZZZ</name>
<evidence type="ECO:0000256" key="2">
    <source>
        <dbReference type="SAM" id="MobiDB-lite"/>
    </source>
</evidence>
<reference evidence="3" key="1">
    <citation type="journal article" date="2020" name="Nature">
        <title>Giant virus diversity and host interactions through global metagenomics.</title>
        <authorList>
            <person name="Schulz F."/>
            <person name="Roux S."/>
            <person name="Paez-Espino D."/>
            <person name="Jungbluth S."/>
            <person name="Walsh D.A."/>
            <person name="Denef V.J."/>
            <person name="McMahon K.D."/>
            <person name="Konstantinidis K.T."/>
            <person name="Eloe-Fadrosh E.A."/>
            <person name="Kyrpides N.C."/>
            <person name="Woyke T."/>
        </authorList>
    </citation>
    <scope>NUCLEOTIDE SEQUENCE</scope>
    <source>
        <strain evidence="3">GVMAG-M-3300009161-52</strain>
    </source>
</reference>
<sequence>MNNQNPLGFLDLNSSSYDISDFVKSGDEILICSDFEGVLPKKQLENFISIFDKVKGDFVDKVEGDFKAKKIIYLGDIFDNTACVFSNNNYCALKTLKYLVDNPERSRYVVGNRDINKIKLVPLLQLQKGRKWWINRTEESGPELSYDLNTNYIEIISNLLIQNFGLSNPNDLQFVKKIWNVKTMSNYKPFWSSKLKAEIDKWFYNGENIQPMHTLHDRFNRIFGLDTNTGTMSADNTLTGIPNELFGDSITKIINDIKKKIQEEILKGLDKAIELEISNRYEETLKNNENIKIKHKDAKEKDKLIKTEIESEKNRVLDLIEDVNQKKKLKQLILLTDEEIRSAIVFTVFMRMLDEDLYKLYEAKRQIDRPFSVHNLGDIEGYLWKYLTSAPTALYAKKGNDLLLFSHGGITNEFVQINNKNIGFKILSEIIWNAVLSNNNNQVRTSPKLTEAEQHGNKKDIIGNIDSYNETYFKIVKECFEKFKKTKITSGNNNMYVEEEINSDLMILLSISAPAENNPVIYESGYETSNFSPIQPRLPDDSVLTSEDNNTQKIFNFCGHASSGNGYGLKKIRENMFFINTDLVATLFKAAICDKTTYDSNYLWLTIKYNGNDTNDFNIHIKGVNTLNTGKFIVKIDSVTTNNTVDTILSKQDKKYTVVLIDGKYVDIDKTTTPSIKLELDYEGKLNNSFFKNKDKYRGRENIVYNGEVTYDGKKYDLYSYLKIVAPNTKNILMLDSLEFSPGEEHFGGYHKRASNKKSIKKNRKNKTKGKLIKKNSTRNYKLKSKKH</sequence>
<evidence type="ECO:0000256" key="1">
    <source>
        <dbReference type="SAM" id="Coils"/>
    </source>
</evidence>
<feature type="region of interest" description="Disordered" evidence="2">
    <location>
        <begin position="749"/>
        <end position="788"/>
    </location>
</feature>
<organism evidence="3">
    <name type="scientific">viral metagenome</name>
    <dbReference type="NCBI Taxonomy" id="1070528"/>
    <lineage>
        <taxon>unclassified sequences</taxon>
        <taxon>metagenomes</taxon>
        <taxon>organismal metagenomes</taxon>
    </lineage>
</organism>
<proteinExistence type="predicted"/>
<feature type="coiled-coil region" evidence="1">
    <location>
        <begin position="281"/>
        <end position="326"/>
    </location>
</feature>
<protein>
    <submittedName>
        <fullName evidence="3">Uncharacterized protein</fullName>
    </submittedName>
</protein>
<evidence type="ECO:0000313" key="3">
    <source>
        <dbReference type="EMBL" id="QHT34159.1"/>
    </source>
</evidence>
<dbReference type="EMBL" id="MN738988">
    <property type="protein sequence ID" value="QHT34159.1"/>
    <property type="molecule type" value="Genomic_DNA"/>
</dbReference>
<keyword evidence="1" id="KW-0175">Coiled coil</keyword>
<dbReference type="AlphaFoldDB" id="A0A6C0F0U8"/>